<dbReference type="PANTHER" id="PTHR35008:SF8">
    <property type="entry name" value="ALCOHOL DEHYDROGENASE CYTOCHROME C SUBUNIT"/>
    <property type="match status" value="1"/>
</dbReference>
<evidence type="ECO:0000256" key="2">
    <source>
        <dbReference type="ARBA" id="ARBA00022617"/>
    </source>
</evidence>
<dbReference type="Pfam" id="PF13442">
    <property type="entry name" value="Cytochrome_CBB3"/>
    <property type="match status" value="1"/>
</dbReference>
<dbReference type="Gene3D" id="1.10.760.10">
    <property type="entry name" value="Cytochrome c-like domain"/>
    <property type="match status" value="1"/>
</dbReference>
<dbReference type="PANTHER" id="PTHR35008">
    <property type="entry name" value="BLL4482 PROTEIN-RELATED"/>
    <property type="match status" value="1"/>
</dbReference>
<dbReference type="PRINTS" id="PR00605">
    <property type="entry name" value="CYTCHROMECIC"/>
</dbReference>
<keyword evidence="3" id="KW-0479">Metal-binding</keyword>
<evidence type="ECO:0000256" key="4">
    <source>
        <dbReference type="ARBA" id="ARBA00022982"/>
    </source>
</evidence>
<reference evidence="7" key="1">
    <citation type="submission" date="2018-05" db="EMBL/GenBank/DDBJ databases">
        <authorList>
            <person name="Lanie J.A."/>
            <person name="Ng W.-L."/>
            <person name="Kazmierczak K.M."/>
            <person name="Andrzejewski T.M."/>
            <person name="Davidsen T.M."/>
            <person name="Wayne K.J."/>
            <person name="Tettelin H."/>
            <person name="Glass J.I."/>
            <person name="Rusch D."/>
            <person name="Podicherti R."/>
            <person name="Tsui H.-C.T."/>
            <person name="Winkler M.E."/>
        </authorList>
    </citation>
    <scope>NUCLEOTIDE SEQUENCE</scope>
</reference>
<sequence>MKFLTLAPLKFFILVRLVTALPPLNSLEAEENGKRLFLENCAECHQADGQGMADVYPALDNNEVVTGSGIDVALVLIIGRGEMPSFSGSMSAKDMAAVINYIRNTWSNSGELIFAEAIESLQ</sequence>
<protein>
    <recommendedName>
        <fullName evidence="6">Cytochrome c domain-containing protein</fullName>
    </recommendedName>
</protein>
<dbReference type="InterPro" id="IPR051459">
    <property type="entry name" value="Cytochrome_c-type_DH"/>
</dbReference>
<keyword evidence="5" id="KW-0408">Iron</keyword>
<dbReference type="InterPro" id="IPR036909">
    <property type="entry name" value="Cyt_c-like_dom_sf"/>
</dbReference>
<dbReference type="SUPFAM" id="SSF46626">
    <property type="entry name" value="Cytochrome c"/>
    <property type="match status" value="1"/>
</dbReference>
<feature type="domain" description="Cytochrome c" evidence="6">
    <location>
        <begin position="28"/>
        <end position="106"/>
    </location>
</feature>
<dbReference type="InterPro" id="IPR008168">
    <property type="entry name" value="Cyt_C_IC"/>
</dbReference>
<evidence type="ECO:0000256" key="1">
    <source>
        <dbReference type="ARBA" id="ARBA00022448"/>
    </source>
</evidence>
<gene>
    <name evidence="7" type="ORF">METZ01_LOCUS362</name>
</gene>
<evidence type="ECO:0000256" key="5">
    <source>
        <dbReference type="ARBA" id="ARBA00023004"/>
    </source>
</evidence>
<dbReference type="GO" id="GO:0009055">
    <property type="term" value="F:electron transfer activity"/>
    <property type="evidence" value="ECO:0007669"/>
    <property type="project" value="InterPro"/>
</dbReference>
<dbReference type="EMBL" id="UINC01000021">
    <property type="protein sequence ID" value="SUZ47508.1"/>
    <property type="molecule type" value="Genomic_DNA"/>
</dbReference>
<dbReference type="InterPro" id="IPR009056">
    <property type="entry name" value="Cyt_c-like_dom"/>
</dbReference>
<dbReference type="GO" id="GO:0005506">
    <property type="term" value="F:iron ion binding"/>
    <property type="evidence" value="ECO:0007669"/>
    <property type="project" value="InterPro"/>
</dbReference>
<evidence type="ECO:0000256" key="3">
    <source>
        <dbReference type="ARBA" id="ARBA00022723"/>
    </source>
</evidence>
<dbReference type="AlphaFoldDB" id="A0A381N1E9"/>
<proteinExistence type="predicted"/>
<dbReference type="GO" id="GO:0020037">
    <property type="term" value="F:heme binding"/>
    <property type="evidence" value="ECO:0007669"/>
    <property type="project" value="InterPro"/>
</dbReference>
<keyword evidence="1" id="KW-0813">Transport</keyword>
<accession>A0A381N1E9</accession>
<evidence type="ECO:0000313" key="7">
    <source>
        <dbReference type="EMBL" id="SUZ47508.1"/>
    </source>
</evidence>
<organism evidence="7">
    <name type="scientific">marine metagenome</name>
    <dbReference type="NCBI Taxonomy" id="408172"/>
    <lineage>
        <taxon>unclassified sequences</taxon>
        <taxon>metagenomes</taxon>
        <taxon>ecological metagenomes</taxon>
    </lineage>
</organism>
<keyword evidence="4" id="KW-0249">Electron transport</keyword>
<evidence type="ECO:0000259" key="6">
    <source>
        <dbReference type="PROSITE" id="PS51007"/>
    </source>
</evidence>
<name>A0A381N1E9_9ZZZZ</name>
<dbReference type="PROSITE" id="PS51007">
    <property type="entry name" value="CYTC"/>
    <property type="match status" value="1"/>
</dbReference>
<keyword evidence="2" id="KW-0349">Heme</keyword>